<proteinExistence type="predicted"/>
<sequence length="322" mass="32660">MSFNQPGPYGQPPQPPQGPTPYGQGGAPGQPGYGYPPVGAPPVGQPNPYGAPPQQAPYGQPPAAPYGAPPQPGPYGQPGMPGAYPPPPVPPQNGGGKGKTVGIVIGAVVLVGAIAGGAFVFLKGGGGSDGKVKPYTIVLPDTLLDGKYTKDAGSDKSRSVAGDSDTVKHGIKNGTSVFAGYTSSADKLKLSVAGVYGELSDPKKTVDDMIADIDKKQQSATATGAKIETVTPWTEFHPGGFDGAVMKCRLQKVTITVMSTSAETQNSSCIWADSSALAIVQHQASKSNSPLGASTSSTADAMSAKDLADATAKIRTAVRKDK</sequence>
<dbReference type="EMBL" id="JBFAUK010000001">
    <property type="protein sequence ID" value="MEV5505097.1"/>
    <property type="molecule type" value="Genomic_DNA"/>
</dbReference>
<comment type="caution">
    <text evidence="3">The sequence shown here is derived from an EMBL/GenBank/DDBJ whole genome shotgun (WGS) entry which is preliminary data.</text>
</comment>
<evidence type="ECO:0000256" key="1">
    <source>
        <dbReference type="SAM" id="MobiDB-lite"/>
    </source>
</evidence>
<reference evidence="3 4" key="1">
    <citation type="submission" date="2024-06" db="EMBL/GenBank/DDBJ databases">
        <title>The Natural Products Discovery Center: Release of the First 8490 Sequenced Strains for Exploring Actinobacteria Biosynthetic Diversity.</title>
        <authorList>
            <person name="Kalkreuter E."/>
            <person name="Kautsar S.A."/>
            <person name="Yang D."/>
            <person name="Bader C.D."/>
            <person name="Teijaro C.N."/>
            <person name="Fluegel L."/>
            <person name="Davis C.M."/>
            <person name="Simpson J.R."/>
            <person name="Lauterbach L."/>
            <person name="Steele A.D."/>
            <person name="Gui C."/>
            <person name="Meng S."/>
            <person name="Li G."/>
            <person name="Viehrig K."/>
            <person name="Ye F."/>
            <person name="Su P."/>
            <person name="Kiefer A.F."/>
            <person name="Nichols A."/>
            <person name="Cepeda A.J."/>
            <person name="Yan W."/>
            <person name="Fan B."/>
            <person name="Jiang Y."/>
            <person name="Adhikari A."/>
            <person name="Zheng C.-J."/>
            <person name="Schuster L."/>
            <person name="Cowan T.M."/>
            <person name="Smanski M.J."/>
            <person name="Chevrette M.G."/>
            <person name="De Carvalho L.P.S."/>
            <person name="Shen B."/>
        </authorList>
    </citation>
    <scope>NUCLEOTIDE SEQUENCE [LARGE SCALE GENOMIC DNA]</scope>
    <source>
        <strain evidence="3 4">NPDC052347</strain>
    </source>
</reference>
<evidence type="ECO:0000256" key="2">
    <source>
        <dbReference type="SAM" id="Phobius"/>
    </source>
</evidence>
<accession>A0ABV3JQC9</accession>
<protein>
    <submittedName>
        <fullName evidence="3">Uncharacterized protein</fullName>
    </submittedName>
</protein>
<keyword evidence="2" id="KW-0812">Transmembrane</keyword>
<dbReference type="Proteomes" id="UP001552594">
    <property type="component" value="Unassembled WGS sequence"/>
</dbReference>
<gene>
    <name evidence="3" type="ORF">AB0L16_01265</name>
</gene>
<feature type="transmembrane region" description="Helical" evidence="2">
    <location>
        <begin position="101"/>
        <end position="122"/>
    </location>
</feature>
<name>A0ABV3JQC9_STRON</name>
<feature type="region of interest" description="Disordered" evidence="1">
    <location>
        <begin position="1"/>
        <end position="95"/>
    </location>
</feature>
<feature type="compositionally biased region" description="Pro residues" evidence="1">
    <location>
        <begin position="38"/>
        <end position="75"/>
    </location>
</feature>
<dbReference type="RefSeq" id="WP_109281144.1">
    <property type="nucleotide sequence ID" value="NZ_JBFAUK010000001.1"/>
</dbReference>
<keyword evidence="4" id="KW-1185">Reference proteome</keyword>
<feature type="compositionally biased region" description="Gly residues" evidence="1">
    <location>
        <begin position="23"/>
        <end position="32"/>
    </location>
</feature>
<evidence type="ECO:0000313" key="3">
    <source>
        <dbReference type="EMBL" id="MEV5505097.1"/>
    </source>
</evidence>
<keyword evidence="2" id="KW-1133">Transmembrane helix</keyword>
<feature type="compositionally biased region" description="Pro residues" evidence="1">
    <location>
        <begin position="9"/>
        <end position="19"/>
    </location>
</feature>
<keyword evidence="2" id="KW-0472">Membrane</keyword>
<evidence type="ECO:0000313" key="4">
    <source>
        <dbReference type="Proteomes" id="UP001552594"/>
    </source>
</evidence>
<organism evidence="3 4">
    <name type="scientific">Streptomyces orinoci</name>
    <name type="common">Streptoverticillium orinoci</name>
    <dbReference type="NCBI Taxonomy" id="67339"/>
    <lineage>
        <taxon>Bacteria</taxon>
        <taxon>Bacillati</taxon>
        <taxon>Actinomycetota</taxon>
        <taxon>Actinomycetes</taxon>
        <taxon>Kitasatosporales</taxon>
        <taxon>Streptomycetaceae</taxon>
        <taxon>Streptomyces</taxon>
    </lineage>
</organism>